<dbReference type="AlphaFoldDB" id="A0A6N7QBU5"/>
<dbReference type="EMBL" id="WJPM01000015">
    <property type="protein sequence ID" value="MRH76082.1"/>
    <property type="molecule type" value="Genomic_DNA"/>
</dbReference>
<organism evidence="1 4">
    <name type="scientific">Xanthomonas sontii</name>
    <dbReference type="NCBI Taxonomy" id="2650745"/>
    <lineage>
        <taxon>Bacteria</taxon>
        <taxon>Pseudomonadati</taxon>
        <taxon>Pseudomonadota</taxon>
        <taxon>Gammaproteobacteria</taxon>
        <taxon>Lysobacterales</taxon>
        <taxon>Lysobacteraceae</taxon>
        <taxon>Xanthomonas</taxon>
    </lineage>
</organism>
<name>A0A6N7QBU5_9XANT</name>
<comment type="caution">
    <text evidence="1">The sequence shown here is derived from an EMBL/GenBank/DDBJ whole genome shotgun (WGS) entry which is preliminary data.</text>
</comment>
<protein>
    <submittedName>
        <fullName evidence="1">Uncharacterized protein</fullName>
    </submittedName>
</protein>
<keyword evidence="3" id="KW-1185">Reference proteome</keyword>
<proteinExistence type="predicted"/>
<reference evidence="3 4" key="1">
    <citation type="submission" date="2019-11" db="EMBL/GenBank/DDBJ databases">
        <title>First report of rice panicle blight caused by Xanthomonas sp. in Iran.</title>
        <authorList>
            <person name="Mirghasempour S.A."/>
            <person name="Huang S."/>
            <person name="Brady C.L."/>
            <person name="Studholme D.J."/>
        </authorList>
    </citation>
    <scope>NUCLEOTIDE SEQUENCE [LARGE SCALE GENOMIC DNA]</scope>
    <source>
        <strain evidence="1 4">ASD011</strain>
        <strain evidence="3">SAM114</strain>
    </source>
</reference>
<gene>
    <name evidence="1" type="ORF">GIY21_16320</name>
    <name evidence="2" type="ORF">GIY22_15765</name>
</gene>
<dbReference type="Proteomes" id="UP000437931">
    <property type="component" value="Unassembled WGS sequence"/>
</dbReference>
<accession>A0A6N7QBU5</accession>
<evidence type="ECO:0000313" key="1">
    <source>
        <dbReference type="EMBL" id="MRH01863.1"/>
    </source>
</evidence>
<sequence length="169" mass="18429">MLILESPRWSELQHAYGSAHDILALLGQLQTLPSSVDGSEPWFTLWSTLAHQGDVYSASFAAVPHVVHALACAPDKADHGYFQFPAWVEICRAKRQTEIPEDLRAAYVHSLAQLPSLVAAAPSRAWDPEFLACALAAVAAAKGQAGVAEAVLELTPDVAEEFMEWFFTR</sequence>
<evidence type="ECO:0000313" key="2">
    <source>
        <dbReference type="EMBL" id="MRH76082.1"/>
    </source>
</evidence>
<reference evidence="2" key="2">
    <citation type="journal article" date="2020" name="Plant Dis.">
        <title>A Grain Rot of Rice in Iran Caused by a Xanthomonas Strain Closely Related to X. sacchari.</title>
        <authorList>
            <person name="Mirghasempour S.A."/>
            <person name="Huang S."/>
            <person name="Studholme D.J."/>
            <person name="Brady C.L."/>
        </authorList>
    </citation>
    <scope>NUCLEOTIDE SEQUENCE</scope>
    <source>
        <strain evidence="2">SAM114</strain>
    </source>
</reference>
<evidence type="ECO:0000313" key="3">
    <source>
        <dbReference type="Proteomes" id="UP000437931"/>
    </source>
</evidence>
<dbReference type="RefSeq" id="WP_199286313.1">
    <property type="nucleotide sequence ID" value="NZ_WJPM01000015.1"/>
</dbReference>
<evidence type="ECO:0000313" key="4">
    <source>
        <dbReference type="Proteomes" id="UP000439314"/>
    </source>
</evidence>
<dbReference type="Proteomes" id="UP000439314">
    <property type="component" value="Unassembled WGS sequence"/>
</dbReference>
<dbReference type="EMBL" id="WJPN01000015">
    <property type="protein sequence ID" value="MRH01863.1"/>
    <property type="molecule type" value="Genomic_DNA"/>
</dbReference>